<proteinExistence type="inferred from homology"/>
<gene>
    <name evidence="9" type="ORF">ACFOW6_04580</name>
</gene>
<sequence length="190" mass="20642">MIFDRILAILRRINHGIGLAVGVALALTVAFILLDIITRQLGRSLGGSTEISGYVMAATASWGLPFALMELAHVRIDFLRLRLHTWGRIVLDLLAIASLAVTVTVVAVQTWPVLGKSLQSNALANTPLATPLWIPQTIWFSGWVWFAVTACLMLLCAVGLLASGRLHAFDEQFGTFSEAEAKDDRSEDAT</sequence>
<evidence type="ECO:0000256" key="4">
    <source>
        <dbReference type="ARBA" id="ARBA00022692"/>
    </source>
</evidence>
<evidence type="ECO:0000256" key="5">
    <source>
        <dbReference type="ARBA" id="ARBA00022989"/>
    </source>
</evidence>
<reference evidence="10" key="1">
    <citation type="journal article" date="2019" name="Int. J. Syst. Evol. Microbiol.">
        <title>The Global Catalogue of Microorganisms (GCM) 10K type strain sequencing project: providing services to taxonomists for standard genome sequencing and annotation.</title>
        <authorList>
            <consortium name="The Broad Institute Genomics Platform"/>
            <consortium name="The Broad Institute Genome Sequencing Center for Infectious Disease"/>
            <person name="Wu L."/>
            <person name="Ma J."/>
        </authorList>
    </citation>
    <scope>NUCLEOTIDE SEQUENCE [LARGE SCALE GENOMIC DNA]</scope>
    <source>
        <strain evidence="10">CECT 8472</strain>
    </source>
</reference>
<comment type="subcellular location">
    <subcellularLocation>
        <location evidence="7">Cell inner membrane</location>
        <topology evidence="7">Multi-pass membrane protein</topology>
    </subcellularLocation>
    <subcellularLocation>
        <location evidence="1">Cell membrane</location>
        <topology evidence="1">Multi-pass membrane protein</topology>
    </subcellularLocation>
</comment>
<comment type="caution">
    <text evidence="9">The sequence shown here is derived from an EMBL/GenBank/DDBJ whole genome shotgun (WGS) entry which is preliminary data.</text>
</comment>
<comment type="similarity">
    <text evidence="7">Belongs to the TRAP transporter small permease family.</text>
</comment>
<organism evidence="9 10">
    <name type="scientific">Fodinicurvata halophila</name>
    <dbReference type="NCBI Taxonomy" id="1419723"/>
    <lineage>
        <taxon>Bacteria</taxon>
        <taxon>Pseudomonadati</taxon>
        <taxon>Pseudomonadota</taxon>
        <taxon>Alphaproteobacteria</taxon>
        <taxon>Rhodospirillales</taxon>
        <taxon>Rhodovibrionaceae</taxon>
        <taxon>Fodinicurvata</taxon>
    </lineage>
</organism>
<evidence type="ECO:0000256" key="1">
    <source>
        <dbReference type="ARBA" id="ARBA00004651"/>
    </source>
</evidence>
<keyword evidence="2 7" id="KW-0813">Transport</keyword>
<evidence type="ECO:0000313" key="9">
    <source>
        <dbReference type="EMBL" id="MFC4350816.1"/>
    </source>
</evidence>
<evidence type="ECO:0000256" key="3">
    <source>
        <dbReference type="ARBA" id="ARBA00022475"/>
    </source>
</evidence>
<feature type="transmembrane region" description="Helical" evidence="7">
    <location>
        <begin position="54"/>
        <end position="74"/>
    </location>
</feature>
<evidence type="ECO:0000313" key="10">
    <source>
        <dbReference type="Proteomes" id="UP001595799"/>
    </source>
</evidence>
<protein>
    <recommendedName>
        <fullName evidence="7">TRAP transporter small permease protein</fullName>
    </recommendedName>
</protein>
<keyword evidence="3" id="KW-1003">Cell membrane</keyword>
<dbReference type="Pfam" id="PF04290">
    <property type="entry name" value="DctQ"/>
    <property type="match status" value="1"/>
</dbReference>
<keyword evidence="5 7" id="KW-1133">Transmembrane helix</keyword>
<keyword evidence="4 7" id="KW-0812">Transmembrane</keyword>
<feature type="transmembrane region" description="Helical" evidence="7">
    <location>
        <begin position="138"/>
        <end position="162"/>
    </location>
</feature>
<comment type="subunit">
    <text evidence="7">The complex comprises the extracytoplasmic solute receptor protein and the two transmembrane proteins.</text>
</comment>
<name>A0ABV8UJ00_9PROT</name>
<dbReference type="RefSeq" id="WP_382421155.1">
    <property type="nucleotide sequence ID" value="NZ_JBHSCW010000002.1"/>
</dbReference>
<dbReference type="EMBL" id="JBHSCW010000002">
    <property type="protein sequence ID" value="MFC4350816.1"/>
    <property type="molecule type" value="Genomic_DNA"/>
</dbReference>
<feature type="transmembrane region" description="Helical" evidence="7">
    <location>
        <begin position="86"/>
        <end position="108"/>
    </location>
</feature>
<evidence type="ECO:0000256" key="7">
    <source>
        <dbReference type="RuleBase" id="RU369079"/>
    </source>
</evidence>
<comment type="function">
    <text evidence="7">Part of the tripartite ATP-independent periplasmic (TRAP) transport system.</text>
</comment>
<accession>A0ABV8UJ00</accession>
<keyword evidence="6 7" id="KW-0472">Membrane</keyword>
<feature type="transmembrane region" description="Helical" evidence="7">
    <location>
        <begin position="12"/>
        <end position="34"/>
    </location>
</feature>
<keyword evidence="10" id="KW-1185">Reference proteome</keyword>
<evidence type="ECO:0000256" key="2">
    <source>
        <dbReference type="ARBA" id="ARBA00022448"/>
    </source>
</evidence>
<keyword evidence="7" id="KW-0997">Cell inner membrane</keyword>
<dbReference type="Proteomes" id="UP001595799">
    <property type="component" value="Unassembled WGS sequence"/>
</dbReference>
<feature type="domain" description="Tripartite ATP-independent periplasmic transporters DctQ component" evidence="8">
    <location>
        <begin position="29"/>
        <end position="157"/>
    </location>
</feature>
<dbReference type="InterPro" id="IPR055348">
    <property type="entry name" value="DctQ"/>
</dbReference>
<evidence type="ECO:0000256" key="6">
    <source>
        <dbReference type="ARBA" id="ARBA00023136"/>
    </source>
</evidence>
<evidence type="ECO:0000259" key="8">
    <source>
        <dbReference type="Pfam" id="PF04290"/>
    </source>
</evidence>